<proteinExistence type="predicted"/>
<gene>
    <name evidence="2" type="primary">TSC10A_4</name>
    <name evidence="2" type="ORF">PIB30_038362</name>
</gene>
<evidence type="ECO:0000256" key="1">
    <source>
        <dbReference type="SAM" id="Phobius"/>
    </source>
</evidence>
<keyword evidence="1" id="KW-0472">Membrane</keyword>
<dbReference type="InterPro" id="IPR036291">
    <property type="entry name" value="NAD(P)-bd_dom_sf"/>
</dbReference>
<feature type="transmembrane region" description="Helical" evidence="1">
    <location>
        <begin position="6"/>
        <end position="25"/>
    </location>
</feature>
<organism evidence="2 3">
    <name type="scientific">Stylosanthes scabra</name>
    <dbReference type="NCBI Taxonomy" id="79078"/>
    <lineage>
        <taxon>Eukaryota</taxon>
        <taxon>Viridiplantae</taxon>
        <taxon>Streptophyta</taxon>
        <taxon>Embryophyta</taxon>
        <taxon>Tracheophyta</taxon>
        <taxon>Spermatophyta</taxon>
        <taxon>Magnoliopsida</taxon>
        <taxon>eudicotyledons</taxon>
        <taxon>Gunneridae</taxon>
        <taxon>Pentapetalae</taxon>
        <taxon>rosids</taxon>
        <taxon>fabids</taxon>
        <taxon>Fabales</taxon>
        <taxon>Fabaceae</taxon>
        <taxon>Papilionoideae</taxon>
        <taxon>50 kb inversion clade</taxon>
        <taxon>dalbergioids sensu lato</taxon>
        <taxon>Dalbergieae</taxon>
        <taxon>Pterocarpus clade</taxon>
        <taxon>Stylosanthes</taxon>
    </lineage>
</organism>
<accession>A0ABU6ZBE4</accession>
<dbReference type="PANTHER" id="PTHR43550">
    <property type="entry name" value="3-KETODIHYDROSPHINGOSINE REDUCTASE"/>
    <property type="match status" value="1"/>
</dbReference>
<dbReference type="PANTHER" id="PTHR43550:SF3">
    <property type="entry name" value="3-KETODIHYDROSPHINGOSINE REDUCTASE"/>
    <property type="match status" value="1"/>
</dbReference>
<dbReference type="Gene3D" id="3.40.50.720">
    <property type="entry name" value="NAD(P)-binding Rossmann-like Domain"/>
    <property type="match status" value="1"/>
</dbReference>
<protein>
    <submittedName>
        <fullName evidence="2">3-dehydrosphinganine reductase tsc10a</fullName>
        <ecNumber evidence="2">1.1.1.102</ecNumber>
    </submittedName>
</protein>
<dbReference type="SUPFAM" id="SSF51735">
    <property type="entry name" value="NAD(P)-binding Rossmann-fold domains"/>
    <property type="match status" value="1"/>
</dbReference>
<keyword evidence="3" id="KW-1185">Reference proteome</keyword>
<comment type="caution">
    <text evidence="2">The sequence shown here is derived from an EMBL/GenBank/DDBJ whole genome shotgun (WGS) entry which is preliminary data.</text>
</comment>
<dbReference type="PRINTS" id="PR00081">
    <property type="entry name" value="GDHRDH"/>
</dbReference>
<keyword evidence="1" id="KW-0812">Transmembrane</keyword>
<dbReference type="EMBL" id="JASCZI010272058">
    <property type="protein sequence ID" value="MED6219720.1"/>
    <property type="molecule type" value="Genomic_DNA"/>
</dbReference>
<evidence type="ECO:0000313" key="3">
    <source>
        <dbReference type="Proteomes" id="UP001341840"/>
    </source>
</evidence>
<dbReference type="Proteomes" id="UP001341840">
    <property type="component" value="Unassembled WGS sequence"/>
</dbReference>
<dbReference type="EC" id="1.1.1.102" evidence="2"/>
<keyword evidence="1" id="KW-1133">Transmembrane helix</keyword>
<keyword evidence="2" id="KW-0560">Oxidoreductase</keyword>
<name>A0ABU6ZBE4_9FABA</name>
<reference evidence="2 3" key="1">
    <citation type="journal article" date="2023" name="Plants (Basel)">
        <title>Bridging the Gap: Combining Genomics and Transcriptomics Approaches to Understand Stylosanthes scabra, an Orphan Legume from the Brazilian Caatinga.</title>
        <authorList>
            <person name="Ferreira-Neto J.R.C."/>
            <person name="da Silva M.D."/>
            <person name="Binneck E."/>
            <person name="de Melo N.F."/>
            <person name="da Silva R.H."/>
            <person name="de Melo A.L.T.M."/>
            <person name="Pandolfi V."/>
            <person name="Bustamante F.O."/>
            <person name="Brasileiro-Vidal A.C."/>
            <person name="Benko-Iseppon A.M."/>
        </authorList>
    </citation>
    <scope>NUCLEOTIDE SEQUENCE [LARGE SCALE GENOMIC DNA]</scope>
    <source>
        <tissue evidence="2">Leaves</tissue>
    </source>
</reference>
<evidence type="ECO:0000313" key="2">
    <source>
        <dbReference type="EMBL" id="MED6219720.1"/>
    </source>
</evidence>
<dbReference type="Pfam" id="PF00106">
    <property type="entry name" value="adh_short"/>
    <property type="match status" value="1"/>
</dbReference>
<sequence length="139" mass="15336">MAEPYFLLLLAFPPLVLLVFLYFIVRPHPVKIPIKKRHVFITGGSSGIGLALAHRAAAEGARVSFMARSESKLEEARNSIKMATGVEVAAFAADVRDYEAVKKAVDEAGPIDVLLLNHGVFVALELEKQELSDNWFQFL</sequence>
<dbReference type="InterPro" id="IPR002347">
    <property type="entry name" value="SDR_fam"/>
</dbReference>
<dbReference type="GO" id="GO:0047560">
    <property type="term" value="F:3-dehydrosphinganine reductase activity"/>
    <property type="evidence" value="ECO:0007669"/>
    <property type="project" value="UniProtKB-EC"/>
</dbReference>